<dbReference type="Pfam" id="PF14008">
    <property type="entry name" value="Metallophos_C"/>
    <property type="match status" value="1"/>
</dbReference>
<evidence type="ECO:0000256" key="2">
    <source>
        <dbReference type="ARBA" id="ARBA00023180"/>
    </source>
</evidence>
<dbReference type="InterPro" id="IPR008963">
    <property type="entry name" value="Purple_acid_Pase-like_N"/>
</dbReference>
<dbReference type="Pfam" id="PF16656">
    <property type="entry name" value="Pur_ac_phosph_N"/>
    <property type="match status" value="1"/>
</dbReference>
<keyword evidence="4" id="KW-0812">Transmembrane</keyword>
<reference evidence="8" key="1">
    <citation type="submission" date="2019-04" db="EMBL/GenBank/DDBJ databases">
        <title>An insight into the mialome of Ixodes scapularis.</title>
        <authorList>
            <person name="Ribeiro J.M."/>
            <person name="Mather T.N."/>
            <person name="Karim S."/>
        </authorList>
    </citation>
    <scope>NUCLEOTIDE SEQUENCE</scope>
</reference>
<evidence type="ECO:0000259" key="6">
    <source>
        <dbReference type="Pfam" id="PF14008"/>
    </source>
</evidence>
<dbReference type="Gene3D" id="3.60.21.10">
    <property type="match status" value="1"/>
</dbReference>
<dbReference type="VEuPathDB" id="VectorBase:ISCI009342"/>
<feature type="domain" description="Purple acid phosphatase C-terminal" evidence="6">
    <location>
        <begin position="374"/>
        <end position="436"/>
    </location>
</feature>
<dbReference type="VEuPathDB" id="VectorBase:ISCW009342"/>
<dbReference type="VEuPathDB" id="VectorBase:ISCP_009551"/>
<dbReference type="AlphaFoldDB" id="A0A4D5S924"/>
<keyword evidence="2" id="KW-0325">Glycoprotein</keyword>
<dbReference type="PANTHER" id="PTHR45867:SF3">
    <property type="entry name" value="ACID PHOSPHATASE TYPE 7"/>
    <property type="match status" value="1"/>
</dbReference>
<evidence type="ECO:0000256" key="3">
    <source>
        <dbReference type="RuleBase" id="RU361203"/>
    </source>
</evidence>
<dbReference type="CDD" id="cd00839">
    <property type="entry name" value="MPP_PAPs"/>
    <property type="match status" value="1"/>
</dbReference>
<name>A0A4D5S924_IXOSC</name>
<keyword evidence="4" id="KW-1133">Transmembrane helix</keyword>
<evidence type="ECO:0000259" key="7">
    <source>
        <dbReference type="Pfam" id="PF16656"/>
    </source>
</evidence>
<dbReference type="GO" id="GO:0003993">
    <property type="term" value="F:acid phosphatase activity"/>
    <property type="evidence" value="ECO:0007669"/>
    <property type="project" value="UniProtKB-EC"/>
</dbReference>
<sequence>MCIAMLRRFGPHSSRWIFVIFTLIFNLIAIGGARKFQISRKQPNQVHLSYGATETERVVTWVTLDKTKESAVEYGVSTRDAKASGYASSFVDGGPKKRSMYIHRVVIRGLTHGVTYRYRCGSAESWSPEFTFKMPRVGDSLTLAVYGDLGTVNAQSLPALKSETQGGQLDAVLHLGDFAYDLDSKDGYVGDAFMRQIEPISAYVPYMTAVGNHERKYNYSHYASRFTMLQQSGKINNFFYSFNLGPAHIISFASDYYLRKSTHAQVPNQFHWLEADLQEANLPENRNMRPWIITMSHHPMYCSNKGERDCNLIDSLVRTGLGSKKKYALEKLFRKYGVDLQFTGHQHSYERTWPIFNYTVYDNDCLEWYHNPEAPVHIVAGAAGNDEKLKKFPSYQPPWSAVRMAEYGFCKLRLLNRTHINLEYITTSQAPEVVDHLTIEKDDPYPCFSKYRMNESS</sequence>
<accession>A0A4D5S924</accession>
<dbReference type="InterPro" id="IPR029052">
    <property type="entry name" value="Metallo-depent_PP-like"/>
</dbReference>
<feature type="domain" description="Purple acid phosphatase N-terminal" evidence="7">
    <location>
        <begin position="43"/>
        <end position="133"/>
    </location>
</feature>
<comment type="similarity">
    <text evidence="3">Belongs to the metallophosphoesterase superfamily. Purple acid phosphatase family.</text>
</comment>
<feature type="transmembrane region" description="Helical" evidence="4">
    <location>
        <begin position="15"/>
        <end position="33"/>
    </location>
</feature>
<evidence type="ECO:0000256" key="4">
    <source>
        <dbReference type="SAM" id="Phobius"/>
    </source>
</evidence>
<dbReference type="InterPro" id="IPR025733">
    <property type="entry name" value="PAPs_C"/>
</dbReference>
<keyword evidence="4" id="KW-0472">Membrane</keyword>
<keyword evidence="1" id="KW-0732">Signal</keyword>
<evidence type="ECO:0000313" key="8">
    <source>
        <dbReference type="EMBL" id="MOY44287.1"/>
    </source>
</evidence>
<evidence type="ECO:0000259" key="5">
    <source>
        <dbReference type="Pfam" id="PF00149"/>
    </source>
</evidence>
<protein>
    <recommendedName>
        <fullName evidence="3">Purple acid phosphatase</fullName>
        <ecNumber evidence="3">3.1.3.2</ecNumber>
    </recommendedName>
</protein>
<dbReference type="EMBL" id="GHJT01010316">
    <property type="protein sequence ID" value="MOY44287.1"/>
    <property type="molecule type" value="Transcribed_RNA"/>
</dbReference>
<dbReference type="OrthoDB" id="45007at2759"/>
<dbReference type="EC" id="3.1.3.2" evidence="3"/>
<dbReference type="PANTHER" id="PTHR45867">
    <property type="entry name" value="PURPLE ACID PHOSPHATASE"/>
    <property type="match status" value="1"/>
</dbReference>
<proteinExistence type="inferred from homology"/>
<dbReference type="InterPro" id="IPR015914">
    <property type="entry name" value="PAPs_N"/>
</dbReference>
<evidence type="ECO:0000256" key="1">
    <source>
        <dbReference type="ARBA" id="ARBA00022729"/>
    </source>
</evidence>
<organism evidence="8">
    <name type="scientific">Ixodes scapularis</name>
    <name type="common">Black-legged tick</name>
    <name type="synonym">Deer tick</name>
    <dbReference type="NCBI Taxonomy" id="6945"/>
    <lineage>
        <taxon>Eukaryota</taxon>
        <taxon>Metazoa</taxon>
        <taxon>Ecdysozoa</taxon>
        <taxon>Arthropoda</taxon>
        <taxon>Chelicerata</taxon>
        <taxon>Arachnida</taxon>
        <taxon>Acari</taxon>
        <taxon>Parasitiformes</taxon>
        <taxon>Ixodida</taxon>
        <taxon>Ixodoidea</taxon>
        <taxon>Ixodidae</taxon>
        <taxon>Ixodinae</taxon>
        <taxon>Ixodes</taxon>
    </lineage>
</organism>
<comment type="catalytic activity">
    <reaction evidence="3">
        <text>a phosphate monoester + H2O = an alcohol + phosphate</text>
        <dbReference type="Rhea" id="RHEA:15017"/>
        <dbReference type="ChEBI" id="CHEBI:15377"/>
        <dbReference type="ChEBI" id="CHEBI:30879"/>
        <dbReference type="ChEBI" id="CHEBI:43474"/>
        <dbReference type="ChEBI" id="CHEBI:67140"/>
        <dbReference type="EC" id="3.1.3.2"/>
    </reaction>
</comment>
<dbReference type="InterPro" id="IPR041792">
    <property type="entry name" value="MPP_PAP"/>
</dbReference>
<dbReference type="SUPFAM" id="SSF49363">
    <property type="entry name" value="Purple acid phosphatase, N-terminal domain"/>
    <property type="match status" value="1"/>
</dbReference>
<dbReference type="Gene3D" id="2.60.40.380">
    <property type="entry name" value="Purple acid phosphatase-like, N-terminal"/>
    <property type="match status" value="1"/>
</dbReference>
<dbReference type="GO" id="GO:0046872">
    <property type="term" value="F:metal ion binding"/>
    <property type="evidence" value="ECO:0007669"/>
    <property type="project" value="InterPro"/>
</dbReference>
<dbReference type="Pfam" id="PF00149">
    <property type="entry name" value="Metallophos"/>
    <property type="match status" value="1"/>
</dbReference>
<feature type="domain" description="Calcineurin-like phosphoesterase" evidence="5">
    <location>
        <begin position="142"/>
        <end position="349"/>
    </location>
</feature>
<keyword evidence="3" id="KW-0378">Hydrolase</keyword>
<dbReference type="SUPFAM" id="SSF56300">
    <property type="entry name" value="Metallo-dependent phosphatases"/>
    <property type="match status" value="1"/>
</dbReference>
<dbReference type="InterPro" id="IPR004843">
    <property type="entry name" value="Calcineurin-like_PHP"/>
</dbReference>